<evidence type="ECO:0000256" key="12">
    <source>
        <dbReference type="SAM" id="MobiDB-lite"/>
    </source>
</evidence>
<sequence>MTDSQFPHPQFPDPLFPDSPEAPPGGWPLDHLLARLADLPPLPETRRLPLAEAAGQVLADPLIAPTNQPRFDNSAMDGFAARAADAPTGPLPVVRRILAGQPAGAPLEAGTAVRIMTGAPLPAGADAVAMQEHCRLDGAHVHLPPTLKAGANIRRAGEEFTAGQTALPAGVRLGPAQIGLAAALGVGQLTVRRPVRVAVFATGDELVEPGQPCPEGAIPESNRLTLATLLTGLGCTVKDLGILPDHRETITAALAEAAPEVDLIVTSGGVSVGEADHVRQALTGIGRLGLWKLAIKPGKPLALGRIGHTLFLGLPGNPVSVMVTALMIGRPLVLALQGRQPLEPRRLTLPAAAPIAAKAGRRTFLRARLDNQNRVHALTNQGSAMLSGLAMADGLIDLPADSPPINTTTPLTFLPLPDLLT</sequence>
<dbReference type="InterPro" id="IPR005111">
    <property type="entry name" value="MoeA_C_domain_IV"/>
</dbReference>
<keyword evidence="8 11" id="KW-0460">Magnesium</keyword>
<dbReference type="AlphaFoldDB" id="A0A1G8CTC2"/>
<dbReference type="STRING" id="83401.SAMN05421742_10794"/>
<keyword evidence="9 11" id="KW-0501">Molybdenum cofactor biosynthesis</keyword>
<dbReference type="PANTHER" id="PTHR10192:SF5">
    <property type="entry name" value="GEPHYRIN"/>
    <property type="match status" value="1"/>
</dbReference>
<feature type="compositionally biased region" description="Pro residues" evidence="12">
    <location>
        <begin position="9"/>
        <end position="26"/>
    </location>
</feature>
<dbReference type="NCBIfam" id="NF045515">
    <property type="entry name" value="Glp_gephyrin"/>
    <property type="match status" value="1"/>
</dbReference>
<name>A0A1G8CTC2_9PROT</name>
<evidence type="ECO:0000256" key="8">
    <source>
        <dbReference type="ARBA" id="ARBA00022842"/>
    </source>
</evidence>
<dbReference type="Gene3D" id="2.170.190.11">
    <property type="entry name" value="Molybdopterin biosynthesis moea protein, domain 3"/>
    <property type="match status" value="1"/>
</dbReference>
<feature type="domain" description="MoaB/Mog" evidence="13">
    <location>
        <begin position="198"/>
        <end position="335"/>
    </location>
</feature>
<evidence type="ECO:0000256" key="2">
    <source>
        <dbReference type="ARBA" id="ARBA00002901"/>
    </source>
</evidence>
<dbReference type="InterPro" id="IPR038987">
    <property type="entry name" value="MoeA-like"/>
</dbReference>
<dbReference type="InterPro" id="IPR036688">
    <property type="entry name" value="MoeA_C_domain_IV_sf"/>
</dbReference>
<dbReference type="InterPro" id="IPR005110">
    <property type="entry name" value="MoeA_linker/N"/>
</dbReference>
<dbReference type="Proteomes" id="UP000217076">
    <property type="component" value="Unassembled WGS sequence"/>
</dbReference>
<dbReference type="Gene3D" id="3.90.105.10">
    <property type="entry name" value="Molybdopterin biosynthesis moea protein, domain 2"/>
    <property type="match status" value="1"/>
</dbReference>
<keyword evidence="15" id="KW-1185">Reference proteome</keyword>
<dbReference type="Gene3D" id="3.40.980.10">
    <property type="entry name" value="MoaB/Mog-like domain"/>
    <property type="match status" value="1"/>
</dbReference>
<dbReference type="CDD" id="cd00887">
    <property type="entry name" value="MoeA"/>
    <property type="match status" value="1"/>
</dbReference>
<dbReference type="InterPro" id="IPR036425">
    <property type="entry name" value="MoaB/Mog-like_dom_sf"/>
</dbReference>
<evidence type="ECO:0000313" key="15">
    <source>
        <dbReference type="Proteomes" id="UP000217076"/>
    </source>
</evidence>
<dbReference type="Pfam" id="PF00994">
    <property type="entry name" value="MoCF_biosynth"/>
    <property type="match status" value="1"/>
</dbReference>
<dbReference type="PANTHER" id="PTHR10192">
    <property type="entry name" value="MOLYBDOPTERIN BIOSYNTHESIS PROTEIN"/>
    <property type="match status" value="1"/>
</dbReference>
<evidence type="ECO:0000256" key="6">
    <source>
        <dbReference type="ARBA" id="ARBA00022679"/>
    </source>
</evidence>
<evidence type="ECO:0000256" key="4">
    <source>
        <dbReference type="ARBA" id="ARBA00010763"/>
    </source>
</evidence>
<dbReference type="InterPro" id="IPR008284">
    <property type="entry name" value="MoCF_biosynth_CS"/>
</dbReference>
<dbReference type="PROSITE" id="PS01079">
    <property type="entry name" value="MOCF_BIOSYNTHESIS_2"/>
    <property type="match status" value="1"/>
</dbReference>
<dbReference type="FunFam" id="3.40.980.10:FF:000004">
    <property type="entry name" value="Molybdopterin molybdenumtransferase"/>
    <property type="match status" value="1"/>
</dbReference>
<keyword evidence="6 11" id="KW-0808">Transferase</keyword>
<dbReference type="SUPFAM" id="SSF63867">
    <property type="entry name" value="MoeA C-terminal domain-like"/>
    <property type="match status" value="1"/>
</dbReference>
<comment type="catalytic activity">
    <reaction evidence="10">
        <text>adenylyl-molybdopterin + molybdate = Mo-molybdopterin + AMP + H(+)</text>
        <dbReference type="Rhea" id="RHEA:35047"/>
        <dbReference type="ChEBI" id="CHEBI:15378"/>
        <dbReference type="ChEBI" id="CHEBI:36264"/>
        <dbReference type="ChEBI" id="CHEBI:62727"/>
        <dbReference type="ChEBI" id="CHEBI:71302"/>
        <dbReference type="ChEBI" id="CHEBI:456215"/>
        <dbReference type="EC" id="2.10.1.1"/>
    </reaction>
</comment>
<organism evidence="14 15">
    <name type="scientific">Roseospirillum parvum</name>
    <dbReference type="NCBI Taxonomy" id="83401"/>
    <lineage>
        <taxon>Bacteria</taxon>
        <taxon>Pseudomonadati</taxon>
        <taxon>Pseudomonadota</taxon>
        <taxon>Alphaproteobacteria</taxon>
        <taxon>Rhodospirillales</taxon>
        <taxon>Rhodospirillaceae</taxon>
        <taxon>Roseospirillum</taxon>
    </lineage>
</organism>
<dbReference type="EMBL" id="FNCV01000007">
    <property type="protein sequence ID" value="SDH48725.1"/>
    <property type="molecule type" value="Genomic_DNA"/>
</dbReference>
<accession>A0A1G8CTC2</accession>
<dbReference type="GO" id="GO:0046872">
    <property type="term" value="F:metal ion binding"/>
    <property type="evidence" value="ECO:0007669"/>
    <property type="project" value="UniProtKB-UniRule"/>
</dbReference>
<dbReference type="NCBIfam" id="TIGR00177">
    <property type="entry name" value="molyb_syn"/>
    <property type="match status" value="1"/>
</dbReference>
<dbReference type="OrthoDB" id="9804758at2"/>
<dbReference type="GO" id="GO:0006777">
    <property type="term" value="P:Mo-molybdopterin cofactor biosynthetic process"/>
    <property type="evidence" value="ECO:0007669"/>
    <property type="project" value="UniProtKB-UniRule"/>
</dbReference>
<dbReference type="InterPro" id="IPR036135">
    <property type="entry name" value="MoeA_linker/N_sf"/>
</dbReference>
<keyword evidence="7 11" id="KW-0479">Metal-binding</keyword>
<comment type="function">
    <text evidence="2 11">Catalyzes the insertion of molybdate into adenylated molybdopterin with the concomitant release of AMP.</text>
</comment>
<dbReference type="Gene3D" id="2.40.340.10">
    <property type="entry name" value="MoeA, C-terminal, domain IV"/>
    <property type="match status" value="1"/>
</dbReference>
<evidence type="ECO:0000256" key="11">
    <source>
        <dbReference type="RuleBase" id="RU365090"/>
    </source>
</evidence>
<dbReference type="SUPFAM" id="SSF63882">
    <property type="entry name" value="MoeA N-terminal region -like"/>
    <property type="match status" value="1"/>
</dbReference>
<protein>
    <recommendedName>
        <fullName evidence="11">Molybdopterin molybdenumtransferase</fullName>
        <ecNumber evidence="11">2.10.1.1</ecNumber>
    </recommendedName>
</protein>
<dbReference type="GO" id="GO:0005829">
    <property type="term" value="C:cytosol"/>
    <property type="evidence" value="ECO:0007669"/>
    <property type="project" value="TreeGrafter"/>
</dbReference>
<dbReference type="SMART" id="SM00852">
    <property type="entry name" value="MoCF_biosynth"/>
    <property type="match status" value="1"/>
</dbReference>
<feature type="region of interest" description="Disordered" evidence="12">
    <location>
        <begin position="1"/>
        <end position="28"/>
    </location>
</feature>
<reference evidence="15" key="1">
    <citation type="submission" date="2016-10" db="EMBL/GenBank/DDBJ databases">
        <authorList>
            <person name="Varghese N."/>
            <person name="Submissions S."/>
        </authorList>
    </citation>
    <scope>NUCLEOTIDE SEQUENCE [LARGE SCALE GENOMIC DNA]</scope>
    <source>
        <strain evidence="15">930I</strain>
    </source>
</reference>
<gene>
    <name evidence="14" type="ORF">SAMN05421742_10794</name>
</gene>
<evidence type="ECO:0000313" key="14">
    <source>
        <dbReference type="EMBL" id="SDH48725.1"/>
    </source>
</evidence>
<evidence type="ECO:0000256" key="7">
    <source>
        <dbReference type="ARBA" id="ARBA00022723"/>
    </source>
</evidence>
<dbReference type="EC" id="2.10.1.1" evidence="11"/>
<dbReference type="GO" id="GO:0061599">
    <property type="term" value="F:molybdopterin molybdotransferase activity"/>
    <property type="evidence" value="ECO:0007669"/>
    <property type="project" value="UniProtKB-UniRule"/>
</dbReference>
<evidence type="ECO:0000256" key="9">
    <source>
        <dbReference type="ARBA" id="ARBA00023150"/>
    </source>
</evidence>
<comment type="pathway">
    <text evidence="3 11">Cofactor biosynthesis; molybdopterin biosynthesis.</text>
</comment>
<comment type="cofactor">
    <cofactor evidence="1 11">
        <name>Mg(2+)</name>
        <dbReference type="ChEBI" id="CHEBI:18420"/>
    </cofactor>
</comment>
<comment type="similarity">
    <text evidence="4 11">Belongs to the MoeA family.</text>
</comment>
<keyword evidence="5 11" id="KW-0500">Molybdenum</keyword>
<dbReference type="RefSeq" id="WP_092620008.1">
    <property type="nucleotide sequence ID" value="NZ_FNCV01000007.1"/>
</dbReference>
<evidence type="ECO:0000256" key="10">
    <source>
        <dbReference type="ARBA" id="ARBA00047317"/>
    </source>
</evidence>
<dbReference type="SUPFAM" id="SSF53218">
    <property type="entry name" value="Molybdenum cofactor biosynthesis proteins"/>
    <property type="match status" value="1"/>
</dbReference>
<dbReference type="InterPro" id="IPR001453">
    <property type="entry name" value="MoaB/Mog_dom"/>
</dbReference>
<proteinExistence type="inferred from homology"/>
<dbReference type="Pfam" id="PF03453">
    <property type="entry name" value="MoeA_N"/>
    <property type="match status" value="1"/>
</dbReference>
<evidence type="ECO:0000256" key="5">
    <source>
        <dbReference type="ARBA" id="ARBA00022505"/>
    </source>
</evidence>
<evidence type="ECO:0000256" key="3">
    <source>
        <dbReference type="ARBA" id="ARBA00005046"/>
    </source>
</evidence>
<evidence type="ECO:0000259" key="13">
    <source>
        <dbReference type="SMART" id="SM00852"/>
    </source>
</evidence>
<evidence type="ECO:0000256" key="1">
    <source>
        <dbReference type="ARBA" id="ARBA00001946"/>
    </source>
</evidence>
<dbReference type="Pfam" id="PF03454">
    <property type="entry name" value="MoeA_C"/>
    <property type="match status" value="1"/>
</dbReference>
<dbReference type="UniPathway" id="UPA00344"/>